<accession>A0A7R9GKI0</accession>
<name>A0A7R9GKI0_9CRUS</name>
<reference evidence="1" key="1">
    <citation type="submission" date="2020-11" db="EMBL/GenBank/DDBJ databases">
        <authorList>
            <person name="Tran Van P."/>
        </authorList>
    </citation>
    <scope>NUCLEOTIDE SEQUENCE</scope>
</reference>
<dbReference type="EMBL" id="CAJPEX010008406">
    <property type="protein sequence ID" value="CAG0924641.1"/>
    <property type="molecule type" value="Genomic_DNA"/>
</dbReference>
<dbReference type="Proteomes" id="UP000678499">
    <property type="component" value="Unassembled WGS sequence"/>
</dbReference>
<dbReference type="EMBL" id="OA890443">
    <property type="protein sequence ID" value="CAD7284489.1"/>
    <property type="molecule type" value="Genomic_DNA"/>
</dbReference>
<protein>
    <submittedName>
        <fullName evidence="1">Uncharacterized protein</fullName>
    </submittedName>
</protein>
<dbReference type="OrthoDB" id="9975421at2759"/>
<evidence type="ECO:0000313" key="2">
    <source>
        <dbReference type="Proteomes" id="UP000678499"/>
    </source>
</evidence>
<organism evidence="1">
    <name type="scientific">Notodromas monacha</name>
    <dbReference type="NCBI Taxonomy" id="399045"/>
    <lineage>
        <taxon>Eukaryota</taxon>
        <taxon>Metazoa</taxon>
        <taxon>Ecdysozoa</taxon>
        <taxon>Arthropoda</taxon>
        <taxon>Crustacea</taxon>
        <taxon>Oligostraca</taxon>
        <taxon>Ostracoda</taxon>
        <taxon>Podocopa</taxon>
        <taxon>Podocopida</taxon>
        <taxon>Cypridocopina</taxon>
        <taxon>Cypridoidea</taxon>
        <taxon>Cyprididae</taxon>
        <taxon>Notodromas</taxon>
    </lineage>
</organism>
<proteinExistence type="predicted"/>
<feature type="non-terminal residue" evidence="1">
    <location>
        <position position="78"/>
    </location>
</feature>
<dbReference type="AlphaFoldDB" id="A0A7R9GKI0"/>
<sequence>VIDFQVMADAAQIRVQDAVTQMINDLDKLTLRRMQVPPLIGSLLCKKVICIVVQHDVAMIASLTWRRSIVASKIVQFL</sequence>
<keyword evidence="2" id="KW-1185">Reference proteome</keyword>
<evidence type="ECO:0000313" key="1">
    <source>
        <dbReference type="EMBL" id="CAD7284489.1"/>
    </source>
</evidence>
<gene>
    <name evidence="1" type="ORF">NMOB1V02_LOCUS12095</name>
</gene>